<evidence type="ECO:0000256" key="1">
    <source>
        <dbReference type="ARBA" id="ARBA00005189"/>
    </source>
</evidence>
<name>A0A4R2KHB8_9FIRM</name>
<evidence type="ECO:0000313" key="7">
    <source>
        <dbReference type="Proteomes" id="UP000294919"/>
    </source>
</evidence>
<feature type="domain" description="Methyltransferase type 11" evidence="5">
    <location>
        <begin position="44"/>
        <end position="136"/>
    </location>
</feature>
<dbReference type="Gene3D" id="3.40.50.150">
    <property type="entry name" value="Vaccinia Virus protein VP39"/>
    <property type="match status" value="1"/>
</dbReference>
<evidence type="ECO:0000259" key="5">
    <source>
        <dbReference type="Pfam" id="PF08241"/>
    </source>
</evidence>
<dbReference type="GO" id="GO:0008757">
    <property type="term" value="F:S-adenosylmethionine-dependent methyltransferase activity"/>
    <property type="evidence" value="ECO:0007669"/>
    <property type="project" value="InterPro"/>
</dbReference>
<dbReference type="NCBIfam" id="NF045667">
    <property type="entry name" value="MTase_DVU1556"/>
    <property type="match status" value="1"/>
</dbReference>
<dbReference type="PANTHER" id="PTHR44307:SF2">
    <property type="entry name" value="PHOSPHOETHANOLAMINE METHYLTRANSFERASE ISOFORM X1"/>
    <property type="match status" value="1"/>
</dbReference>
<keyword evidence="3 6" id="KW-0808">Transferase</keyword>
<organism evidence="6 7">
    <name type="scientific">Marinisporobacter balticus</name>
    <dbReference type="NCBI Taxonomy" id="2018667"/>
    <lineage>
        <taxon>Bacteria</taxon>
        <taxon>Bacillati</taxon>
        <taxon>Bacillota</taxon>
        <taxon>Clostridia</taxon>
        <taxon>Peptostreptococcales</taxon>
        <taxon>Thermotaleaceae</taxon>
        <taxon>Marinisporobacter</taxon>
    </lineage>
</organism>
<gene>
    <name evidence="6" type="ORF">EV214_12042</name>
</gene>
<dbReference type="InterPro" id="IPR029063">
    <property type="entry name" value="SAM-dependent_MTases_sf"/>
</dbReference>
<accession>A0A4R2KHB8</accession>
<dbReference type="RefSeq" id="WP_132246447.1">
    <property type="nucleotide sequence ID" value="NZ_SLWV01000020.1"/>
</dbReference>
<protein>
    <submittedName>
        <fullName evidence="6">Methyltransferase family protein</fullName>
    </submittedName>
</protein>
<evidence type="ECO:0000256" key="4">
    <source>
        <dbReference type="ARBA" id="ARBA00025707"/>
    </source>
</evidence>
<evidence type="ECO:0000313" key="6">
    <source>
        <dbReference type="EMBL" id="TCO71822.1"/>
    </source>
</evidence>
<comment type="pathway">
    <text evidence="4">Phospholipid metabolism.</text>
</comment>
<keyword evidence="2 6" id="KW-0489">Methyltransferase</keyword>
<dbReference type="CDD" id="cd02440">
    <property type="entry name" value="AdoMet_MTases"/>
    <property type="match status" value="1"/>
</dbReference>
<keyword evidence="7" id="KW-1185">Reference proteome</keyword>
<reference evidence="6 7" key="1">
    <citation type="submission" date="2019-03" db="EMBL/GenBank/DDBJ databases">
        <title>Genomic Encyclopedia of Type Strains, Phase IV (KMG-IV): sequencing the most valuable type-strain genomes for metagenomic binning, comparative biology and taxonomic classification.</title>
        <authorList>
            <person name="Goeker M."/>
        </authorList>
    </citation>
    <scope>NUCLEOTIDE SEQUENCE [LARGE SCALE GENOMIC DNA]</scope>
    <source>
        <strain evidence="6 7">DSM 102940</strain>
    </source>
</reference>
<dbReference type="GO" id="GO:0032259">
    <property type="term" value="P:methylation"/>
    <property type="evidence" value="ECO:0007669"/>
    <property type="project" value="UniProtKB-KW"/>
</dbReference>
<comment type="caution">
    <text evidence="6">The sequence shown here is derived from an EMBL/GenBank/DDBJ whole genome shotgun (WGS) entry which is preliminary data.</text>
</comment>
<dbReference type="Pfam" id="PF08241">
    <property type="entry name" value="Methyltransf_11"/>
    <property type="match status" value="1"/>
</dbReference>
<dbReference type="InterPro" id="IPR013216">
    <property type="entry name" value="Methyltransf_11"/>
</dbReference>
<dbReference type="PANTHER" id="PTHR44307">
    <property type="entry name" value="PHOSPHOETHANOLAMINE METHYLTRANSFERASE"/>
    <property type="match status" value="1"/>
</dbReference>
<dbReference type="SUPFAM" id="SSF53335">
    <property type="entry name" value="S-adenosyl-L-methionine-dependent methyltransferases"/>
    <property type="match status" value="1"/>
</dbReference>
<sequence>MDGCNAYESRCMSDVMGETLRPGGFDLTEKAIAFCNITDQNEVLDLGCGMGATVRYLYKKHNIKAVGIDPSEKLLKIAKEKCVFADFVTGTGDFLPFPDESFHCVFAECTLSLMNDLNASINEVHRVLKKNGCFIITDVYAKNPSEIQALESGSLNSCMRGLHDLDLLQEKLKNIGFEIVHLEDCSDLLKALMVKIIFSYGSMDVFWNKATNNADCMNGLEFQKKLKLCKPGYFILIGRKGEA</sequence>
<proteinExistence type="predicted"/>
<dbReference type="AlphaFoldDB" id="A0A4R2KHB8"/>
<dbReference type="EMBL" id="SLWV01000020">
    <property type="protein sequence ID" value="TCO71822.1"/>
    <property type="molecule type" value="Genomic_DNA"/>
</dbReference>
<dbReference type="Proteomes" id="UP000294919">
    <property type="component" value="Unassembled WGS sequence"/>
</dbReference>
<evidence type="ECO:0000256" key="2">
    <source>
        <dbReference type="ARBA" id="ARBA00022603"/>
    </source>
</evidence>
<comment type="pathway">
    <text evidence="1">Lipid metabolism.</text>
</comment>
<evidence type="ECO:0000256" key="3">
    <source>
        <dbReference type="ARBA" id="ARBA00022679"/>
    </source>
</evidence>
<dbReference type="OrthoDB" id="9772751at2"/>